<dbReference type="Proteomes" id="UP000028760">
    <property type="component" value="Unassembled WGS sequence"/>
</dbReference>
<dbReference type="AlphaFoldDB" id="A0A087X3T0"/>
<proteinExistence type="predicted"/>
<protein>
    <submittedName>
        <fullName evidence="1">Uncharacterized protein</fullName>
    </submittedName>
</protein>
<accession>A0A087X3T0</accession>
<dbReference type="PANTHER" id="PTHR31025:SF27">
    <property type="entry name" value="SI:CH211-193K19.2-RELATED"/>
    <property type="match status" value="1"/>
</dbReference>
<reference evidence="1" key="3">
    <citation type="submission" date="2025-09" db="UniProtKB">
        <authorList>
            <consortium name="Ensembl"/>
        </authorList>
    </citation>
    <scope>IDENTIFICATION</scope>
</reference>
<evidence type="ECO:0000313" key="1">
    <source>
        <dbReference type="Ensembl" id="ENSPFOP00000000433.2"/>
    </source>
</evidence>
<keyword evidence="2" id="KW-1185">Reference proteome</keyword>
<dbReference type="OMA" id="CHEEIPT"/>
<dbReference type="PANTHER" id="PTHR31025">
    <property type="entry name" value="SI:CH211-196P9.1-RELATED"/>
    <property type="match status" value="1"/>
</dbReference>
<dbReference type="Ensembl" id="ENSPFOT00000000434.2">
    <property type="protein sequence ID" value="ENSPFOP00000000433.2"/>
    <property type="gene ID" value="ENSPFOG00000000490.2"/>
</dbReference>
<dbReference type="STRING" id="48698.ENSPFOP00000000433"/>
<evidence type="ECO:0000313" key="2">
    <source>
        <dbReference type="Proteomes" id="UP000028760"/>
    </source>
</evidence>
<reference evidence="1" key="2">
    <citation type="submission" date="2025-08" db="UniProtKB">
        <authorList>
            <consortium name="Ensembl"/>
        </authorList>
    </citation>
    <scope>IDENTIFICATION</scope>
</reference>
<dbReference type="GeneTree" id="ENSGT00950000182912"/>
<name>A0A087X3T0_POEFO</name>
<reference evidence="2" key="1">
    <citation type="submission" date="2013-10" db="EMBL/GenBank/DDBJ databases">
        <authorList>
            <person name="Schartl M."/>
            <person name="Warren W."/>
        </authorList>
    </citation>
    <scope>NUCLEOTIDE SEQUENCE [LARGE SCALE GENOMIC DNA]</scope>
    <source>
        <strain evidence="2">female</strain>
    </source>
</reference>
<organism evidence="1 2">
    <name type="scientific">Poecilia formosa</name>
    <name type="common">Amazon molly</name>
    <name type="synonym">Limia formosa</name>
    <dbReference type="NCBI Taxonomy" id="48698"/>
    <lineage>
        <taxon>Eukaryota</taxon>
        <taxon>Metazoa</taxon>
        <taxon>Chordata</taxon>
        <taxon>Craniata</taxon>
        <taxon>Vertebrata</taxon>
        <taxon>Euteleostomi</taxon>
        <taxon>Actinopterygii</taxon>
        <taxon>Neopterygii</taxon>
        <taxon>Teleostei</taxon>
        <taxon>Neoteleostei</taxon>
        <taxon>Acanthomorphata</taxon>
        <taxon>Ovalentaria</taxon>
        <taxon>Atherinomorphae</taxon>
        <taxon>Cyprinodontiformes</taxon>
        <taxon>Poeciliidae</taxon>
        <taxon>Poeciliinae</taxon>
        <taxon>Poecilia</taxon>
    </lineage>
</organism>
<dbReference type="EMBL" id="AYCK01028730">
    <property type="status" value="NOT_ANNOTATED_CDS"/>
    <property type="molecule type" value="Genomic_DNA"/>
</dbReference>
<dbReference type="EMBL" id="AYCK01028731">
    <property type="status" value="NOT_ANNOTATED_CDS"/>
    <property type="molecule type" value="Genomic_DNA"/>
</dbReference>
<sequence>KLRIILGENNAQRLILPDGMPETVMGLKEEIKRQCRVDGDFRLQFMDVEFGNEFTNLVSMSDIQDKSTIKVIFNPALPTPDGTLTLPYSADATSHPLDDSSPISCASYSYDTDILSSESTSSRSTAWPIVFPMPRFAYDTQLQLDRANAAFKSTGALLYPDPKLKSAILDGLAEAIVQYKVYLSDREFEEVAEALVTSHPCLKEPGSVTGYGGWKMSLKYKLANYRTKLRRLGCPEVAVNALKHKPETNCSPAYSVKKPRKAEVNYCPNYPAGETAETLEELRVMLLSEIKKKNNQQKLAEMMDRSFALRRQEVVCEAPMIADFKMRWPALFQPREVSAEFKRITTIHLESTFFSALDGLSGNLMRAFAKKGGVQGRNIKTIMEPITQENTIEVRRECILKGLCAYLNEDPEKLVKEYMVSKFSSAQMAIAETVCGIFVIRPEGAKPGDANEDVGIVLEGVEVMKNLGNVSFAVVMLLGLVYALNLSYPQELKYTFEVLQKIVLELDGKKLSNKAQVLKTNLSR</sequence>